<name>A0ACB7CA56_9ASCO</name>
<dbReference type="EMBL" id="JABTEG010000007">
    <property type="protein sequence ID" value="KAG4304606.1"/>
    <property type="molecule type" value="Genomic_DNA"/>
</dbReference>
<gene>
    <name evidence="1" type="ORF">PORY_001999</name>
</gene>
<protein>
    <submittedName>
        <fullName evidence="1">Uncharacterized protein</fullName>
    </submittedName>
</protein>
<sequence>MAEVLKSREKRGKKEFEQTNSRKLHSQTTPEPCFVQKDVEKHSQEVPEETQLALSGESAKLKAQYHRQLASCRELFPDWTEEDILYVIKEASGDFEVAVARISEGRVGKWGEVKKKGKDKSKKQESLQNSTLAGGDRTFRDKGRDPKSVKNREDTKKRVGGRLNGVSRRDRQIVSDSISTWNTSKNLEDRKNSIDSTGPHSNTKPSWPLYQQLKDSQKSCQNTKKTTDNRTIEYNLKETRSASWENLNPSNQDARSVSAWSDAATKASSATIGWGETGSFCVSSTESQSPSVSKLQTKTAPPGVKPSWASLLKQEPASNTLEQQISPVSGGSYRSDENYTNTFSISKLTEKNNHEIINGANHVPIVSKTSLTTSNLESINKENVEHIVSSKNSKNSTNITNQSTNNSTRFHGFNKSHSSKGSYHRHLNQEAPVVMPNSNNISERVEVRFGSLNLAGQENGLFLNREKSKQESSSMSQGISINLHSPVGPTLQGSQSIENSEQTELRQQSEKIYPESSNATQQPHSLSNRMSTLPSNLNRHNQQLSVHEQKSCQYESFDQHSYSNYANYQIQDQAANFRNFSLPGEYQGFYRSEDPRSHFAQGYYDPSVFPRGRVSNTVAHRDTSNMTNEYLHPSRFDTNISEGSSVPSHQGASGSVMPKHISTDPNTVPQHHSSTQGHYHQAQTYPIHPYYNPYAAYYMNQYGYGNYPYTKQDIYNQPQQDYSRSYNENTFTGSDSSAKFNEHRADMMRPANINKSREYSRHKSQNSGSSHSAQWPSQQKTSATNNSLEYTGEKLNPLSHQGNHLQQMQNFQQQSSIQPVYPASSHTYPTHLPQSSQPHYQGVSTSSTTPSVPTSSGTSVVSAQQTVAAPSTSYSIHNHTVGYHGPYQPLNRQDHPNINWTNYISH</sequence>
<dbReference type="Proteomes" id="UP000768646">
    <property type="component" value="Unassembled WGS sequence"/>
</dbReference>
<accession>A0ACB7CA56</accession>
<organism evidence="1 2">
    <name type="scientific">Pneumocystis oryctolagi</name>
    <dbReference type="NCBI Taxonomy" id="42067"/>
    <lineage>
        <taxon>Eukaryota</taxon>
        <taxon>Fungi</taxon>
        <taxon>Dikarya</taxon>
        <taxon>Ascomycota</taxon>
        <taxon>Taphrinomycotina</taxon>
        <taxon>Pneumocystomycetes</taxon>
        <taxon>Pneumocystaceae</taxon>
        <taxon>Pneumocystis</taxon>
    </lineage>
</organism>
<reference evidence="1 2" key="1">
    <citation type="journal article" date="2021" name="Commun. Biol.">
        <title>Genomic insights into the host specific adaptation of the Pneumocystis genus.</title>
        <authorList>
            <person name="Cisse O.H."/>
            <person name="Ma L."/>
            <person name="Dekker J.P."/>
            <person name="Khil P.P."/>
            <person name="Youn J.-H."/>
            <person name="Brenchley J.M."/>
            <person name="Blair R."/>
            <person name="Pahar B."/>
            <person name="Chabe M."/>
            <person name="Van Rompay K.K.A."/>
            <person name="Keesler R."/>
            <person name="Sukura A."/>
            <person name="Hirsch V."/>
            <person name="Kutty G."/>
            <person name="Liu Y."/>
            <person name="Peng L."/>
            <person name="Chen J."/>
            <person name="Song J."/>
            <person name="Weissenbacher-Lang C."/>
            <person name="Xu J."/>
            <person name="Upham N.S."/>
            <person name="Stajich J.E."/>
            <person name="Cuomo C.A."/>
            <person name="Cushion M.T."/>
            <person name="Kovacs J.A."/>
        </authorList>
    </citation>
    <scope>NUCLEOTIDE SEQUENCE [LARGE SCALE GENOMIC DNA]</scope>
    <source>
        <strain evidence="1 2">RABM</strain>
    </source>
</reference>
<evidence type="ECO:0000313" key="1">
    <source>
        <dbReference type="EMBL" id="KAG4304606.1"/>
    </source>
</evidence>
<proteinExistence type="predicted"/>
<evidence type="ECO:0000313" key="2">
    <source>
        <dbReference type="Proteomes" id="UP000768646"/>
    </source>
</evidence>
<keyword evidence="2" id="KW-1185">Reference proteome</keyword>
<comment type="caution">
    <text evidence="1">The sequence shown here is derived from an EMBL/GenBank/DDBJ whole genome shotgun (WGS) entry which is preliminary data.</text>
</comment>